<proteinExistence type="predicted"/>
<name>A0A2T3K9V6_9GAMM</name>
<dbReference type="Gene3D" id="2.60.120.1230">
    <property type="match status" value="1"/>
</dbReference>
<dbReference type="EMBL" id="PYNF01000077">
    <property type="protein sequence ID" value="PSU87047.1"/>
    <property type="molecule type" value="Genomic_DNA"/>
</dbReference>
<gene>
    <name evidence="1" type="ORF">C9J27_26315</name>
</gene>
<accession>A0A2T3K9V6</accession>
<dbReference type="PROSITE" id="PS51257">
    <property type="entry name" value="PROKAR_LIPOPROTEIN"/>
    <property type="match status" value="1"/>
</dbReference>
<evidence type="ECO:0000313" key="1">
    <source>
        <dbReference type="EMBL" id="PSU87047.1"/>
    </source>
</evidence>
<organism evidence="1 2">
    <name type="scientific">Photobacterium kishitanii</name>
    <dbReference type="NCBI Taxonomy" id="318456"/>
    <lineage>
        <taxon>Bacteria</taxon>
        <taxon>Pseudomonadati</taxon>
        <taxon>Pseudomonadota</taxon>
        <taxon>Gammaproteobacteria</taxon>
        <taxon>Vibrionales</taxon>
        <taxon>Vibrionaceae</taxon>
        <taxon>Photobacterium</taxon>
    </lineage>
</organism>
<protein>
    <submittedName>
        <fullName evidence="1">Uncharacterized protein</fullName>
    </submittedName>
</protein>
<dbReference type="Proteomes" id="UP000241426">
    <property type="component" value="Unassembled WGS sequence"/>
</dbReference>
<sequence length="603" mass="65625">MPLKVFNFKSVVIPIIIFLSGCGGEDSSSETTPVPQPPPTTEKQLVALDGFSSVTPDMKTFVDLSPFVRGDNAQILSVSEQGNDIRCGSPEIKGIGLDILAENGAYCDYSYVVKSGNIQSQAHLKVLATSATTAILPPLSQSILLDTIKTFDLKALLGSDWPSGYTLNSDSIEIQSASEGNIGTIDTVSGNSITYKAPELSGWNRFVYTISNPDKVGEDKLGIVNIAISEHINQPPKIGDTKYESFGYVDTSISPPASYARTYDLTSGDRAFFKELLSSAGMTKLLNEVDTAKIDLTCSIRADVTLPSGIKFNGKKIAIYRDCYAGFNISFNDFVFTTTNNETYIFENKNGTWYVSPSSLYAYDDYNIDLSTAPGLNIIEPDGQEWQLIDVQSITATVKPKDPDSVTNKAFTFTSSLPGDHFVSYIIADHYGSYASGVMKISLQSWINGKTLWDALTSHLGYQFSAPLNYILGGQSGYQVWPLYDGGPATTVSLYSSDSAQAYCQSIGRLPTKAQMDDLRQTHWKIDGSGELNKWPKGSVSTPVNYFIESSDGVISTYNIATGVVTPYSGGHFYTTCVRNTHLNLTMLQTEVIANGERQVIAK</sequence>
<comment type="caution">
    <text evidence="1">The sequence shown here is derived from an EMBL/GenBank/DDBJ whole genome shotgun (WGS) entry which is preliminary data.</text>
</comment>
<reference evidence="1 2" key="1">
    <citation type="submission" date="2018-01" db="EMBL/GenBank/DDBJ databases">
        <title>Whole genome sequencing of Histamine producing bacteria.</title>
        <authorList>
            <person name="Butler K."/>
        </authorList>
    </citation>
    <scope>NUCLEOTIDE SEQUENCE [LARGE SCALE GENOMIC DNA]</scope>
    <source>
        <strain evidence="1 2">FS-7.2</strain>
    </source>
</reference>
<dbReference type="AlphaFoldDB" id="A0A2T3K9V6"/>
<evidence type="ECO:0000313" key="2">
    <source>
        <dbReference type="Proteomes" id="UP000241426"/>
    </source>
</evidence>
<feature type="non-terminal residue" evidence="1">
    <location>
        <position position="603"/>
    </location>
</feature>